<evidence type="ECO:0000256" key="5">
    <source>
        <dbReference type="ARBA" id="ARBA00023033"/>
    </source>
</evidence>
<keyword evidence="5" id="KW-0503">Monooxygenase</keyword>
<dbReference type="PANTHER" id="PTHR13789">
    <property type="entry name" value="MONOOXYGENASE"/>
    <property type="match status" value="1"/>
</dbReference>
<evidence type="ECO:0000256" key="3">
    <source>
        <dbReference type="ARBA" id="ARBA00022827"/>
    </source>
</evidence>
<comment type="similarity">
    <text evidence="1">Belongs to the paxM FAD-dependent monooxygenase family.</text>
</comment>
<dbReference type="SUPFAM" id="SSF51905">
    <property type="entry name" value="FAD/NAD(P)-binding domain"/>
    <property type="match status" value="1"/>
</dbReference>
<dbReference type="InParanoid" id="A0A2N3NCI9"/>
<sequence length="465" mass="50903">MSEPSRRTVAIVGAAIAGPTLAVQMLSHPLLRARFRPVLYEQTSAPASLLPASSRGNSPSAIKDTAPPSCKPRAGASVGLFANGLFPLRQLGLADALKSRGFECGDLSLWQASLDGSHEKLHTQVNPTWSHEMQAGVMYYEWAGLREILLERVIELGGEMKWDTEVVDIQAPGAGPITLGLRGGKEEAADLLVGADGGFSKIRRFILEKRDPFTAAAKWMPGFFGMTGIYGISSIERTAEQDSTQHCIWLDRGFAATGPCPDSKYRWDLILHESSPPEYVEGASTTAPSNEGLTDITDPTEKKWADLMEPGLYLHASTLDILRAHKHVFHPIAGTFENLFSSSDRIIRTPLRQRVWEEDEIQWNNTVTIGDAARLMLPTSGQGTGFAIEDATVLANCLVKAATAEENGVGYPIQKALEEYANQRVHRSKKMARMATAAGSMSQGLTWFWKAVRYYSSKLPTSDRK</sequence>
<dbReference type="Proteomes" id="UP000233524">
    <property type="component" value="Unassembled WGS sequence"/>
</dbReference>
<dbReference type="STRING" id="41688.A0A2N3NCI9"/>
<gene>
    <name evidence="8" type="ORF">jhhlp_001867</name>
</gene>
<evidence type="ECO:0000259" key="7">
    <source>
        <dbReference type="Pfam" id="PF01494"/>
    </source>
</evidence>
<keyword evidence="2" id="KW-0285">Flavoprotein</keyword>
<keyword evidence="9" id="KW-1185">Reference proteome</keyword>
<name>A0A2N3NCI9_9PEZI</name>
<evidence type="ECO:0000256" key="1">
    <source>
        <dbReference type="ARBA" id="ARBA00007992"/>
    </source>
</evidence>
<protein>
    <recommendedName>
        <fullName evidence="7">FAD-binding domain-containing protein</fullName>
    </recommendedName>
</protein>
<keyword evidence="3" id="KW-0274">FAD</keyword>
<feature type="domain" description="FAD-binding" evidence="7">
    <location>
        <begin position="360"/>
        <end position="432"/>
    </location>
</feature>
<dbReference type="GO" id="GO:0004497">
    <property type="term" value="F:monooxygenase activity"/>
    <property type="evidence" value="ECO:0007669"/>
    <property type="project" value="UniProtKB-KW"/>
</dbReference>
<reference evidence="8 9" key="1">
    <citation type="journal article" date="2017" name="G3 (Bethesda)">
        <title>First Draft Genome Sequence of the Pathogenic Fungus Lomentospora prolificans (Formerly Scedosporium prolificans).</title>
        <authorList>
            <person name="Luo R."/>
            <person name="Zimin A."/>
            <person name="Workman R."/>
            <person name="Fan Y."/>
            <person name="Pertea G."/>
            <person name="Grossman N."/>
            <person name="Wear M.P."/>
            <person name="Jia B."/>
            <person name="Miller H."/>
            <person name="Casadevall A."/>
            <person name="Timp W."/>
            <person name="Zhang S.X."/>
            <person name="Salzberg S.L."/>
        </authorList>
    </citation>
    <scope>NUCLEOTIDE SEQUENCE [LARGE SCALE GENOMIC DNA]</scope>
    <source>
        <strain evidence="8 9">JHH-5317</strain>
    </source>
</reference>
<dbReference type="PRINTS" id="PR00420">
    <property type="entry name" value="RNGMNOXGNASE"/>
</dbReference>
<dbReference type="OrthoDB" id="16820at2759"/>
<dbReference type="EMBL" id="NLAX01000008">
    <property type="protein sequence ID" value="PKS10117.1"/>
    <property type="molecule type" value="Genomic_DNA"/>
</dbReference>
<keyword evidence="4" id="KW-0560">Oxidoreductase</keyword>
<evidence type="ECO:0000256" key="6">
    <source>
        <dbReference type="SAM" id="MobiDB-lite"/>
    </source>
</evidence>
<comment type="caution">
    <text evidence="8">The sequence shown here is derived from an EMBL/GenBank/DDBJ whole genome shotgun (WGS) entry which is preliminary data.</text>
</comment>
<evidence type="ECO:0000313" key="8">
    <source>
        <dbReference type="EMBL" id="PKS10117.1"/>
    </source>
</evidence>
<organism evidence="8 9">
    <name type="scientific">Lomentospora prolificans</name>
    <dbReference type="NCBI Taxonomy" id="41688"/>
    <lineage>
        <taxon>Eukaryota</taxon>
        <taxon>Fungi</taxon>
        <taxon>Dikarya</taxon>
        <taxon>Ascomycota</taxon>
        <taxon>Pezizomycotina</taxon>
        <taxon>Sordariomycetes</taxon>
        <taxon>Hypocreomycetidae</taxon>
        <taxon>Microascales</taxon>
        <taxon>Microascaceae</taxon>
        <taxon>Lomentospora</taxon>
    </lineage>
</organism>
<accession>A0A2N3NCI9</accession>
<dbReference type="GO" id="GO:0071949">
    <property type="term" value="F:FAD binding"/>
    <property type="evidence" value="ECO:0007669"/>
    <property type="project" value="InterPro"/>
</dbReference>
<evidence type="ECO:0000256" key="2">
    <source>
        <dbReference type="ARBA" id="ARBA00022630"/>
    </source>
</evidence>
<dbReference type="InterPro" id="IPR002938">
    <property type="entry name" value="FAD-bd"/>
</dbReference>
<dbReference type="VEuPathDB" id="FungiDB:jhhlp_001867"/>
<dbReference type="Gene3D" id="3.50.50.60">
    <property type="entry name" value="FAD/NAD(P)-binding domain"/>
    <property type="match status" value="1"/>
</dbReference>
<dbReference type="Pfam" id="PF01494">
    <property type="entry name" value="FAD_binding_3"/>
    <property type="match status" value="1"/>
</dbReference>
<proteinExistence type="inferred from homology"/>
<feature type="region of interest" description="Disordered" evidence="6">
    <location>
        <begin position="49"/>
        <end position="69"/>
    </location>
</feature>
<dbReference type="PANTHER" id="PTHR13789:SF309">
    <property type="entry name" value="PUTATIVE (AFU_ORTHOLOGUE AFUA_6G14510)-RELATED"/>
    <property type="match status" value="1"/>
</dbReference>
<dbReference type="InterPro" id="IPR036188">
    <property type="entry name" value="FAD/NAD-bd_sf"/>
</dbReference>
<evidence type="ECO:0000313" key="9">
    <source>
        <dbReference type="Proteomes" id="UP000233524"/>
    </source>
</evidence>
<dbReference type="InterPro" id="IPR050493">
    <property type="entry name" value="FAD-dep_Monooxygenase_BioMet"/>
</dbReference>
<evidence type="ECO:0000256" key="4">
    <source>
        <dbReference type="ARBA" id="ARBA00023002"/>
    </source>
</evidence>
<dbReference type="AlphaFoldDB" id="A0A2N3NCI9"/>